<organism evidence="2 3">
    <name type="scientific">Nocardia stercoris</name>
    <dbReference type="NCBI Taxonomy" id="2483361"/>
    <lineage>
        <taxon>Bacteria</taxon>
        <taxon>Bacillati</taxon>
        <taxon>Actinomycetota</taxon>
        <taxon>Actinomycetes</taxon>
        <taxon>Mycobacteriales</taxon>
        <taxon>Nocardiaceae</taxon>
        <taxon>Nocardia</taxon>
    </lineage>
</organism>
<feature type="region of interest" description="Disordered" evidence="1">
    <location>
        <begin position="807"/>
        <end position="841"/>
    </location>
</feature>
<dbReference type="AlphaFoldDB" id="A0A3M2KVN0"/>
<reference evidence="2 3" key="1">
    <citation type="submission" date="2018-10" db="EMBL/GenBank/DDBJ databases">
        <title>Isolation from cow dung.</title>
        <authorList>
            <person name="Ling L."/>
        </authorList>
    </citation>
    <scope>NUCLEOTIDE SEQUENCE [LARGE SCALE GENOMIC DNA]</scope>
    <source>
        <strain evidence="2 3">NEAU-LL90</strain>
    </source>
</reference>
<feature type="compositionally biased region" description="Low complexity" evidence="1">
    <location>
        <begin position="295"/>
        <end position="306"/>
    </location>
</feature>
<dbReference type="RefSeq" id="WP_122190763.1">
    <property type="nucleotide sequence ID" value="NZ_RFFH01000014.1"/>
</dbReference>
<evidence type="ECO:0000313" key="2">
    <source>
        <dbReference type="EMBL" id="RMI29529.1"/>
    </source>
</evidence>
<dbReference type="OrthoDB" id="4495983at2"/>
<sequence length="841" mass="85798">MPLDPEPDAPYWPDIVGDRWPTLGPDYWYRLGHAATTGADALDIGSVDTAMAGFDASVRVSAALDPVKAALLTHRNRLQDFSDVLRITGEVFDRFGSLVHDTQNDLMDLYETTIGQVNAVPVADPEDAAARQQAADRIHGIVEQAAHRADGILTRARARLGSSEFRGLQAIADLLGTDDPLNHRASGPGNSGGHPGHPSGRWPGGSPQLPPYPQDLVLPLMIQAGFRGLVTDPTVPIPLPGLAALADALGLGHLPGLPTLDDLPAGPGGPGGAVLPLGPPSHAAPAGPVGGSPSTGGTFDGAYPGAFGAGPPPAGNPGPGWHGSGPPAHDDGPPSDTAPDNGSRPDLGGDPTDGFGGPVGVHRSGDDVDQPASGSPLGGTSGVPQFDSDASGVALGHVAGAIPGPDPVAAAAAALAVPMVTAPQAGPAPAISSEGVAAQASSPAPGGAAGHAGSPAPGPSTAVPRVSVGTPGHPGPPVAGKPPATNTQPEHHSESSADLVRDAVGAAMAAATPAFVLGERVDGDLVLARTLLRSMLAVVDTSPVAPGWAVAALRHSQGVSAFLTSTEGRGWLPTGLYLPREASIPWVWEVALESGWEGVADPARILVEFGLAWRAQSGARLSAVVSSRPLQAGLADLLPGVALEGDVTAAPELDLSAPRPGLVDRLGVVAAPQLLEQVEAFPAEQISARCLELALTAHGWLSALPDALGVVPLRARILAALRQRRPIPDGWWAELRDADDLLAATAFPLLTDASRIPLRELRSAGRENAALRTLLFQRRGNELVLLLAAEPTRQVLRDVTYTHAHLTSHPAFERAPVPPERGRPGPGPGGRPTITAGPDRR</sequence>
<comment type="caution">
    <text evidence="2">The sequence shown here is derived from an EMBL/GenBank/DDBJ whole genome shotgun (WGS) entry which is preliminary data.</text>
</comment>
<accession>A0A3M2KVN0</accession>
<feature type="region of interest" description="Disordered" evidence="1">
    <location>
        <begin position="179"/>
        <end position="211"/>
    </location>
</feature>
<feature type="compositionally biased region" description="Low complexity" evidence="1">
    <location>
        <begin position="435"/>
        <end position="464"/>
    </location>
</feature>
<gene>
    <name evidence="2" type="ORF">EBN03_26020</name>
</gene>
<feature type="region of interest" description="Disordered" evidence="1">
    <location>
        <begin position="426"/>
        <end position="497"/>
    </location>
</feature>
<evidence type="ECO:0000256" key="1">
    <source>
        <dbReference type="SAM" id="MobiDB-lite"/>
    </source>
</evidence>
<feature type="region of interest" description="Disordered" evidence="1">
    <location>
        <begin position="262"/>
        <end position="388"/>
    </location>
</feature>
<keyword evidence="3" id="KW-1185">Reference proteome</keyword>
<protein>
    <submittedName>
        <fullName evidence="2">Uncharacterized protein</fullName>
    </submittedName>
</protein>
<feature type="compositionally biased region" description="Low complexity" evidence="1">
    <location>
        <begin position="196"/>
        <end position="207"/>
    </location>
</feature>
<dbReference type="EMBL" id="RFFH01000014">
    <property type="protein sequence ID" value="RMI29529.1"/>
    <property type="molecule type" value="Genomic_DNA"/>
</dbReference>
<feature type="compositionally biased region" description="Low complexity" evidence="1">
    <location>
        <begin position="273"/>
        <end position="287"/>
    </location>
</feature>
<proteinExistence type="predicted"/>
<feature type="compositionally biased region" description="Low complexity" evidence="1">
    <location>
        <begin position="831"/>
        <end position="841"/>
    </location>
</feature>
<evidence type="ECO:0000313" key="3">
    <source>
        <dbReference type="Proteomes" id="UP000279275"/>
    </source>
</evidence>
<dbReference type="Proteomes" id="UP000279275">
    <property type="component" value="Unassembled WGS sequence"/>
</dbReference>
<name>A0A3M2KVN0_9NOCA</name>